<dbReference type="Pfam" id="PF06889">
    <property type="entry name" value="DUF1266"/>
    <property type="match status" value="1"/>
</dbReference>
<reference evidence="2 3" key="1">
    <citation type="submission" date="2018-06" db="EMBL/GenBank/DDBJ databases">
        <authorList>
            <consortium name="Pathogen Informatics"/>
            <person name="Doyle S."/>
        </authorList>
    </citation>
    <scope>NUCLEOTIDE SEQUENCE [LARGE SCALE GENOMIC DNA]</scope>
    <source>
        <strain evidence="2 3">NCTC10738</strain>
    </source>
</reference>
<dbReference type="AlphaFoldDB" id="A0A380BV10"/>
<proteinExistence type="predicted"/>
<dbReference type="Proteomes" id="UP000254069">
    <property type="component" value="Unassembled WGS sequence"/>
</dbReference>
<name>A0A380BV10_9GAMM</name>
<organism evidence="2 3">
    <name type="scientific">Shewanella algae</name>
    <dbReference type="NCBI Taxonomy" id="38313"/>
    <lineage>
        <taxon>Bacteria</taxon>
        <taxon>Pseudomonadati</taxon>
        <taxon>Pseudomonadota</taxon>
        <taxon>Gammaproteobacteria</taxon>
        <taxon>Alteromonadales</taxon>
        <taxon>Shewanellaceae</taxon>
        <taxon>Shewanella</taxon>
    </lineage>
</organism>
<feature type="domain" description="DUF1266" evidence="1">
    <location>
        <begin position="46"/>
        <end position="224"/>
    </location>
</feature>
<dbReference type="EMBL" id="UGYO01000002">
    <property type="protein sequence ID" value="SUJ07059.1"/>
    <property type="molecule type" value="Genomic_DNA"/>
</dbReference>
<protein>
    <submittedName>
        <fullName evidence="2">Protein of uncharacterized function (DUF1266)</fullName>
    </submittedName>
</protein>
<dbReference type="InterPro" id="IPR009677">
    <property type="entry name" value="DUF1266"/>
</dbReference>
<keyword evidence="3" id="KW-1185">Reference proteome</keyword>
<evidence type="ECO:0000313" key="2">
    <source>
        <dbReference type="EMBL" id="SUJ07059.1"/>
    </source>
</evidence>
<dbReference type="RefSeq" id="WP_115390379.1">
    <property type="nucleotide sequence ID" value="NZ_JADZHC010000048.1"/>
</dbReference>
<accession>A0A380BV10</accession>
<evidence type="ECO:0000313" key="3">
    <source>
        <dbReference type="Proteomes" id="UP000254069"/>
    </source>
</evidence>
<sequence>MSTNTLSLHQIWWLTLTSPQISFQTQARGYLNPTSLHAGLEEPNTLEEDWGITDRLSLHQQIASLVNDGTHGHYLASDYSQYACGTSLNWRYLIDFEQSPRRQAEMRYVAATYSILGLGGTRAYDFGRASYLTREGLRLGWVSQEEFDFLHSFIAAKSRYFYRSWEQYTQAWFAGRAIWMFLINEPDTEEAAEALLNGWIARRQRIDYRRAINDRDNPIHQCDWDMELPQLSAPQSLLDLLNQTQD</sequence>
<gene>
    <name evidence="2" type="ORF">NCTC10738_03936</name>
</gene>
<evidence type="ECO:0000259" key="1">
    <source>
        <dbReference type="Pfam" id="PF06889"/>
    </source>
</evidence>